<dbReference type="InterPro" id="IPR015904">
    <property type="entry name" value="Sulphide_quinone_reductase"/>
</dbReference>
<dbReference type="PANTHER" id="PTHR10632">
    <property type="entry name" value="SULFIDE:QUINONE OXIDOREDUCTASE"/>
    <property type="match status" value="1"/>
</dbReference>
<dbReference type="AlphaFoldDB" id="A0A4S2H469"/>
<keyword evidence="4" id="KW-0274">FAD</keyword>
<feature type="domain" description="Beta-lactamase hydrolase-like protein phosphatase-like" evidence="7">
    <location>
        <begin position="3"/>
        <end position="109"/>
    </location>
</feature>
<dbReference type="InterPro" id="IPR036188">
    <property type="entry name" value="FAD/NAD-bd_sf"/>
</dbReference>
<gene>
    <name evidence="9" type="ORF">E5163_04545</name>
</gene>
<evidence type="ECO:0000313" key="10">
    <source>
        <dbReference type="Proteomes" id="UP000308054"/>
    </source>
</evidence>
<dbReference type="Pfam" id="PF04273">
    <property type="entry name" value="BLH_phosphatase"/>
    <property type="match status" value="1"/>
</dbReference>
<dbReference type="PANTHER" id="PTHR10632:SF2">
    <property type="entry name" value="SULFIDE:QUINONE OXIDOREDUCTASE, MITOCHONDRIAL"/>
    <property type="match status" value="1"/>
</dbReference>
<evidence type="ECO:0000256" key="3">
    <source>
        <dbReference type="ARBA" id="ARBA00022719"/>
    </source>
</evidence>
<reference evidence="9 10" key="1">
    <citation type="journal article" date="2017" name="Int. J. Syst. Evol. Microbiol.">
        <title>Marinicauda algicola sp. nov., isolated from a marine red alga Rhodosorus marinus.</title>
        <authorList>
            <person name="Jeong S.E."/>
            <person name="Jeon S.H."/>
            <person name="Chun B.H."/>
            <person name="Kim D.W."/>
            <person name="Jeon C.O."/>
        </authorList>
    </citation>
    <scope>NUCLEOTIDE SEQUENCE [LARGE SCALE GENOMIC DNA]</scope>
    <source>
        <strain evidence="9 10">JCM 31718</strain>
    </source>
</reference>
<organism evidence="9 10">
    <name type="scientific">Marinicauda algicola</name>
    <dbReference type="NCBI Taxonomy" id="2029849"/>
    <lineage>
        <taxon>Bacteria</taxon>
        <taxon>Pseudomonadati</taxon>
        <taxon>Pseudomonadota</taxon>
        <taxon>Alphaproteobacteria</taxon>
        <taxon>Maricaulales</taxon>
        <taxon>Maricaulaceae</taxon>
        <taxon>Marinicauda</taxon>
    </lineage>
</organism>
<dbReference type="Gene3D" id="3.90.190.10">
    <property type="entry name" value="Protein tyrosine phosphatase superfamily"/>
    <property type="match status" value="1"/>
</dbReference>
<dbReference type="FunFam" id="3.50.50.60:FF:000034">
    <property type="entry name" value="sulfide:quinone oxidoreductase, mitochondrial"/>
    <property type="match status" value="1"/>
</dbReference>
<keyword evidence="6" id="KW-0560">Oxidoreductase</keyword>
<dbReference type="PRINTS" id="PR00411">
    <property type="entry name" value="PNDRDTASEI"/>
</dbReference>
<dbReference type="EMBL" id="SRXW01000001">
    <property type="protein sequence ID" value="TGY90396.1"/>
    <property type="molecule type" value="Genomic_DNA"/>
</dbReference>
<comment type="cofactor">
    <cofactor evidence="1">
        <name>FAD</name>
        <dbReference type="ChEBI" id="CHEBI:57692"/>
    </cofactor>
</comment>
<dbReference type="GO" id="GO:0048038">
    <property type="term" value="F:quinone binding"/>
    <property type="evidence" value="ECO:0007669"/>
    <property type="project" value="UniProtKB-KW"/>
</dbReference>
<evidence type="ECO:0000256" key="5">
    <source>
        <dbReference type="ARBA" id="ARBA00022946"/>
    </source>
</evidence>
<name>A0A4S2H469_9PROT</name>
<dbReference type="Pfam" id="PF07992">
    <property type="entry name" value="Pyr_redox_2"/>
    <property type="match status" value="1"/>
</dbReference>
<protein>
    <submittedName>
        <fullName evidence="9">TIGR01244 family phosphatase</fullName>
    </submittedName>
</protein>
<keyword evidence="5" id="KW-0809">Transit peptide</keyword>
<evidence type="ECO:0000256" key="6">
    <source>
        <dbReference type="ARBA" id="ARBA00023002"/>
    </source>
</evidence>
<dbReference type="NCBIfam" id="TIGR01244">
    <property type="entry name" value="TIGR01244 family sulfur transferase"/>
    <property type="match status" value="1"/>
</dbReference>
<dbReference type="InterPro" id="IPR029021">
    <property type="entry name" value="Prot-tyrosine_phosphatase-like"/>
</dbReference>
<evidence type="ECO:0000256" key="1">
    <source>
        <dbReference type="ARBA" id="ARBA00001974"/>
    </source>
</evidence>
<evidence type="ECO:0000256" key="4">
    <source>
        <dbReference type="ARBA" id="ARBA00022827"/>
    </source>
</evidence>
<dbReference type="SUPFAM" id="SSF51905">
    <property type="entry name" value="FAD/NAD(P)-binding domain"/>
    <property type="match status" value="1"/>
</dbReference>
<proteinExistence type="predicted"/>
<dbReference type="Gene3D" id="3.50.50.60">
    <property type="entry name" value="FAD/NAD(P)-binding domain"/>
    <property type="match status" value="2"/>
</dbReference>
<keyword evidence="10" id="KW-1185">Reference proteome</keyword>
<comment type="caution">
    <text evidence="9">The sequence shown here is derived from an EMBL/GenBank/DDBJ whole genome shotgun (WGS) entry which is preliminary data.</text>
</comment>
<dbReference type="InterPro" id="IPR005939">
    <property type="entry name" value="BLH_phosphatase-like"/>
</dbReference>
<sequence length="580" mass="62647">MELKPISPFFTASPQISVADVGTAASQGFKAIINNRPDGESDDQPSSQEIAAAAAAQGLDYRHIPVAGGQIGEADIEAMADALDALNGPVLAYCRTGTRSVTLWALVEARHMDAEALIRAAARAGYDISGQRARLAARLRTPARSGEEPGRPGSDAARYDVVVIGGGAGGIAAAASLLKRRPGTSIALVEPKEEHYYQPGWTLVGGGVFRRQDTVRPMARLIPKGVNWIRAAAASFEPERQCVVLEDGTRLAYGVLVAAPGLKLDWDKVDGLRATLGRNGVTSNYQFDLAPYTWELVRGLKSGTAIFTQPPMPIKCAGAPQKAMYLACDAWRRAGVLENVDVEFRNAGGVLFGVADYVPALMDYVERYGIDLALSSNLVAIDGPNRTATFRAMTGDREGELVERRFDMIHVCPPQCAPDFVRTSPLANDAGWIDVSPETLQHTRYGNVFALGDACSAPNAKTAAAVRAQAPVVAENAIAVLEGRKPRRVYNGYGSCPLTVERGKIVLAEFGYGGKLLPTFPQWLVDGRRPTRLAWILKEKMLPWIYFEALLKGREWLIRPERLAHSPAGFEAQEALPTDR</sequence>
<dbReference type="InterPro" id="IPR023753">
    <property type="entry name" value="FAD/NAD-binding_dom"/>
</dbReference>
<keyword evidence="3" id="KW-0874">Quinone</keyword>
<evidence type="ECO:0000259" key="7">
    <source>
        <dbReference type="Pfam" id="PF04273"/>
    </source>
</evidence>
<feature type="domain" description="FAD/NAD(P)-binding" evidence="8">
    <location>
        <begin position="159"/>
        <end position="460"/>
    </location>
</feature>
<dbReference type="GO" id="GO:0071949">
    <property type="term" value="F:FAD binding"/>
    <property type="evidence" value="ECO:0007669"/>
    <property type="project" value="TreeGrafter"/>
</dbReference>
<dbReference type="RefSeq" id="WP_135994895.1">
    <property type="nucleotide sequence ID" value="NZ_CP071057.1"/>
</dbReference>
<dbReference type="OrthoDB" id="9805710at2"/>
<evidence type="ECO:0000256" key="2">
    <source>
        <dbReference type="ARBA" id="ARBA00022630"/>
    </source>
</evidence>
<dbReference type="CDD" id="cd14503">
    <property type="entry name" value="PTP-bact"/>
    <property type="match status" value="1"/>
</dbReference>
<dbReference type="GO" id="GO:0016787">
    <property type="term" value="F:hydrolase activity"/>
    <property type="evidence" value="ECO:0007669"/>
    <property type="project" value="InterPro"/>
</dbReference>
<dbReference type="SUPFAM" id="SSF52799">
    <property type="entry name" value="(Phosphotyrosine protein) phosphatases II"/>
    <property type="match status" value="1"/>
</dbReference>
<evidence type="ECO:0000259" key="8">
    <source>
        <dbReference type="Pfam" id="PF07992"/>
    </source>
</evidence>
<keyword evidence="2" id="KW-0285">Flavoprotein</keyword>
<accession>A0A4S2H469</accession>
<evidence type="ECO:0000313" key="9">
    <source>
        <dbReference type="EMBL" id="TGY90396.1"/>
    </source>
</evidence>
<dbReference type="Proteomes" id="UP000308054">
    <property type="component" value="Unassembled WGS sequence"/>
</dbReference>
<dbReference type="GO" id="GO:0070221">
    <property type="term" value="P:sulfide oxidation, using sulfide:quinone oxidoreductase"/>
    <property type="evidence" value="ECO:0007669"/>
    <property type="project" value="TreeGrafter"/>
</dbReference>
<dbReference type="GO" id="GO:0070224">
    <property type="term" value="F:sulfide:quinone oxidoreductase activity"/>
    <property type="evidence" value="ECO:0007669"/>
    <property type="project" value="TreeGrafter"/>
</dbReference>